<sequence>LIPALCALHNYILAHDPNDNAIGHWEDDDDIPDVVDTVVQGSITEEERTRAGQRRDELAQQMWDDYLEYI</sequence>
<keyword evidence="3" id="KW-1185">Reference proteome</keyword>
<evidence type="ECO:0000313" key="1">
    <source>
        <dbReference type="EMBL" id="TEB22135.1"/>
    </source>
</evidence>
<name>A0A4Y7T583_COPMI</name>
<proteinExistence type="predicted"/>
<gene>
    <name evidence="1" type="ORF">FA13DRAFT_1593098</name>
    <name evidence="2" type="ORF">FA13DRAFT_1602848</name>
</gene>
<protein>
    <recommendedName>
        <fullName evidence="4">DDE Tnp4 domain-containing protein</fullName>
    </recommendedName>
</protein>
<dbReference type="EMBL" id="QPFP01000096">
    <property type="protein sequence ID" value="TEB22135.1"/>
    <property type="molecule type" value="Genomic_DNA"/>
</dbReference>
<evidence type="ECO:0008006" key="4">
    <source>
        <dbReference type="Google" id="ProtNLM"/>
    </source>
</evidence>
<accession>A0A4Y7T583</accession>
<comment type="caution">
    <text evidence="2">The sequence shown here is derived from an EMBL/GenBank/DDBJ whole genome shotgun (WGS) entry which is preliminary data.</text>
</comment>
<dbReference type="AlphaFoldDB" id="A0A4Y7T583"/>
<organism evidence="2 3">
    <name type="scientific">Coprinellus micaceus</name>
    <name type="common">Glistening ink-cap mushroom</name>
    <name type="synonym">Coprinus micaceus</name>
    <dbReference type="NCBI Taxonomy" id="71717"/>
    <lineage>
        <taxon>Eukaryota</taxon>
        <taxon>Fungi</taxon>
        <taxon>Dikarya</taxon>
        <taxon>Basidiomycota</taxon>
        <taxon>Agaricomycotina</taxon>
        <taxon>Agaricomycetes</taxon>
        <taxon>Agaricomycetidae</taxon>
        <taxon>Agaricales</taxon>
        <taxon>Agaricineae</taxon>
        <taxon>Psathyrellaceae</taxon>
        <taxon>Coprinellus</taxon>
    </lineage>
</organism>
<reference evidence="2 3" key="1">
    <citation type="journal article" date="2019" name="Nat. Ecol. Evol.">
        <title>Megaphylogeny resolves global patterns of mushroom evolution.</title>
        <authorList>
            <person name="Varga T."/>
            <person name="Krizsan K."/>
            <person name="Foldi C."/>
            <person name="Dima B."/>
            <person name="Sanchez-Garcia M."/>
            <person name="Sanchez-Ramirez S."/>
            <person name="Szollosi G.J."/>
            <person name="Szarkandi J.G."/>
            <person name="Papp V."/>
            <person name="Albert L."/>
            <person name="Andreopoulos W."/>
            <person name="Angelini C."/>
            <person name="Antonin V."/>
            <person name="Barry K.W."/>
            <person name="Bougher N.L."/>
            <person name="Buchanan P."/>
            <person name="Buyck B."/>
            <person name="Bense V."/>
            <person name="Catcheside P."/>
            <person name="Chovatia M."/>
            <person name="Cooper J."/>
            <person name="Damon W."/>
            <person name="Desjardin D."/>
            <person name="Finy P."/>
            <person name="Geml J."/>
            <person name="Haridas S."/>
            <person name="Hughes K."/>
            <person name="Justo A."/>
            <person name="Karasinski D."/>
            <person name="Kautmanova I."/>
            <person name="Kiss B."/>
            <person name="Kocsube S."/>
            <person name="Kotiranta H."/>
            <person name="LaButti K.M."/>
            <person name="Lechner B.E."/>
            <person name="Liimatainen K."/>
            <person name="Lipzen A."/>
            <person name="Lukacs Z."/>
            <person name="Mihaltcheva S."/>
            <person name="Morgado L.N."/>
            <person name="Niskanen T."/>
            <person name="Noordeloos M.E."/>
            <person name="Ohm R.A."/>
            <person name="Ortiz-Santana B."/>
            <person name="Ovrebo C."/>
            <person name="Racz N."/>
            <person name="Riley R."/>
            <person name="Savchenko A."/>
            <person name="Shiryaev A."/>
            <person name="Soop K."/>
            <person name="Spirin V."/>
            <person name="Szebenyi C."/>
            <person name="Tomsovsky M."/>
            <person name="Tulloss R.E."/>
            <person name="Uehling J."/>
            <person name="Grigoriev I.V."/>
            <person name="Vagvolgyi C."/>
            <person name="Papp T."/>
            <person name="Martin F.M."/>
            <person name="Miettinen O."/>
            <person name="Hibbett D.S."/>
            <person name="Nagy L.G."/>
        </authorList>
    </citation>
    <scope>NUCLEOTIDE SEQUENCE [LARGE SCALE GENOMIC DNA]</scope>
    <source>
        <strain evidence="2 3">FP101781</strain>
    </source>
</reference>
<evidence type="ECO:0000313" key="3">
    <source>
        <dbReference type="Proteomes" id="UP000298030"/>
    </source>
</evidence>
<evidence type="ECO:0000313" key="2">
    <source>
        <dbReference type="EMBL" id="TEB28719.1"/>
    </source>
</evidence>
<feature type="non-terminal residue" evidence="2">
    <location>
        <position position="1"/>
    </location>
</feature>
<dbReference type="EMBL" id="QPFP01000031">
    <property type="protein sequence ID" value="TEB28719.1"/>
    <property type="molecule type" value="Genomic_DNA"/>
</dbReference>
<dbReference type="OrthoDB" id="1681765at2759"/>
<dbReference type="Proteomes" id="UP000298030">
    <property type="component" value="Unassembled WGS sequence"/>
</dbReference>
<feature type="non-terminal residue" evidence="2">
    <location>
        <position position="70"/>
    </location>
</feature>